<dbReference type="InterPro" id="IPR050768">
    <property type="entry name" value="UPF0353/GerABKA_families"/>
</dbReference>
<evidence type="ECO:0000256" key="1">
    <source>
        <dbReference type="ARBA" id="ARBA00005278"/>
    </source>
</evidence>
<feature type="transmembrane region" description="Helical" evidence="4">
    <location>
        <begin position="284"/>
        <end position="306"/>
    </location>
</feature>
<accession>A0ABQ1E972</accession>
<protein>
    <submittedName>
        <fullName evidence="5">Spore germination protein</fullName>
    </submittedName>
</protein>
<reference evidence="5 6" key="1">
    <citation type="journal article" date="2021" name="Int. J. Syst. Evol. Microbiol.">
        <title>Clostridium zeae sp. nov., isolated from corn silage.</title>
        <authorList>
            <person name="Kobayashi H."/>
            <person name="Tanizawa Y."/>
            <person name="Yagura M."/>
            <person name="Sakamoto M."/>
            <person name="Ohkuma M."/>
            <person name="Tohno M."/>
        </authorList>
    </citation>
    <scope>NUCLEOTIDE SEQUENCE [LARGE SCALE GENOMIC DNA]</scope>
    <source>
        <strain evidence="5 6">CSC2</strain>
    </source>
</reference>
<dbReference type="PIRSF" id="PIRSF005690">
    <property type="entry name" value="GerBA"/>
    <property type="match status" value="1"/>
</dbReference>
<dbReference type="Proteomes" id="UP000663802">
    <property type="component" value="Unassembled WGS sequence"/>
</dbReference>
<evidence type="ECO:0000313" key="5">
    <source>
        <dbReference type="EMBL" id="GFZ31314.1"/>
    </source>
</evidence>
<feature type="transmembrane region" description="Helical" evidence="4">
    <location>
        <begin position="376"/>
        <end position="395"/>
    </location>
</feature>
<proteinExistence type="inferred from homology"/>
<comment type="caution">
    <text evidence="5">The sequence shown here is derived from an EMBL/GenBank/DDBJ whole genome shotgun (WGS) entry which is preliminary data.</text>
</comment>
<sequence length="489" mass="55137">MNLQNTIRELQEKLGFPAEFVSKKLLLGKQNLVEAYLMYLTGTIDKNIIDRDILNPLLLHINEDLSSNNNVEDYITSRYIAVSSTTIETDINNVVFEIKRGKSILILGNSDKFIMIDTATEKYRAIEEPPNETSLNGPRDGFIENVKSNVACLKKRIKDKNLKTEIFMLGTRSQTDLVLMYIDDIVDKEYLDKLRKRIQEIDVDSIAANGIIEQFIEDRPYSIFPLTFGSERPDVVQAHIMEGRIAFLLDQTPYVTTYPSTFIEFFQTQEDYYGRTLISSFVRILRLLAAFVVITFPAIYITLIKFNAEMIPLKFIKTLVESRRDLALTPFMSLVAMQVTIELLREGGLRLPTKIGQTLSVVGGIIIGDAALKAKFVSSTTLLVAGTTTIASFAISNYKMTLAIRLISYPMSILANWLGVMGIAVGWFCLLAYLCSLENLGVPYFTFHKRDLKDTIIRAPHTKLNTRPEAIPNNNPRRQGNVGSGDNGQ</sequence>
<dbReference type="RefSeq" id="WP_206869711.1">
    <property type="nucleotide sequence ID" value="NZ_BMBA01000001.1"/>
</dbReference>
<evidence type="ECO:0000256" key="3">
    <source>
        <dbReference type="SAM" id="MobiDB-lite"/>
    </source>
</evidence>
<keyword evidence="4" id="KW-1133">Transmembrane helix</keyword>
<dbReference type="EMBL" id="BMBA01000001">
    <property type="protein sequence ID" value="GFZ31314.1"/>
    <property type="molecule type" value="Genomic_DNA"/>
</dbReference>
<evidence type="ECO:0000313" key="6">
    <source>
        <dbReference type="Proteomes" id="UP000663802"/>
    </source>
</evidence>
<comment type="similarity">
    <text evidence="1">Belongs to the GerABKA family.</text>
</comment>
<dbReference type="PANTHER" id="PTHR22550">
    <property type="entry name" value="SPORE GERMINATION PROTEIN"/>
    <property type="match status" value="1"/>
</dbReference>
<evidence type="ECO:0000256" key="4">
    <source>
        <dbReference type="SAM" id="Phobius"/>
    </source>
</evidence>
<keyword evidence="6" id="KW-1185">Reference proteome</keyword>
<dbReference type="InterPro" id="IPR004995">
    <property type="entry name" value="Spore_Ger"/>
</dbReference>
<keyword evidence="4" id="KW-0812">Transmembrane</keyword>
<name>A0ABQ1E972_9CLOT</name>
<dbReference type="Pfam" id="PF03323">
    <property type="entry name" value="GerA"/>
    <property type="match status" value="1"/>
</dbReference>
<gene>
    <name evidence="5" type="primary">gerKA_1</name>
    <name evidence="5" type="ORF">CSC2_18400</name>
</gene>
<organism evidence="5 6">
    <name type="scientific">Clostridium zeae</name>
    <dbReference type="NCBI Taxonomy" id="2759022"/>
    <lineage>
        <taxon>Bacteria</taxon>
        <taxon>Bacillati</taxon>
        <taxon>Bacillota</taxon>
        <taxon>Clostridia</taxon>
        <taxon>Eubacteriales</taxon>
        <taxon>Clostridiaceae</taxon>
        <taxon>Clostridium</taxon>
    </lineage>
</organism>
<keyword evidence="2 4" id="KW-0472">Membrane</keyword>
<feature type="transmembrane region" description="Helical" evidence="4">
    <location>
        <begin position="415"/>
        <end position="435"/>
    </location>
</feature>
<feature type="region of interest" description="Disordered" evidence="3">
    <location>
        <begin position="466"/>
        <end position="489"/>
    </location>
</feature>
<dbReference type="PANTHER" id="PTHR22550:SF16">
    <property type="entry name" value="SPORE GERMINATION PROTEIN"/>
    <property type="match status" value="1"/>
</dbReference>
<evidence type="ECO:0000256" key="2">
    <source>
        <dbReference type="ARBA" id="ARBA00023136"/>
    </source>
</evidence>